<keyword evidence="7" id="KW-0479">Metal-binding</keyword>
<evidence type="ECO:0000259" key="11">
    <source>
        <dbReference type="PROSITE" id="PS51554"/>
    </source>
</evidence>
<protein>
    <recommendedName>
        <fullName evidence="4">Pyruvate formate-lyase-activating enzyme</fullName>
    </recommendedName>
</protein>
<feature type="domain" description="Radical SAM core" evidence="12">
    <location>
        <begin position="148"/>
        <end position="367"/>
    </location>
</feature>
<dbReference type="NCBIfam" id="TIGR02493">
    <property type="entry name" value="PFLA"/>
    <property type="match status" value="1"/>
</dbReference>
<dbReference type="Gene3D" id="3.20.20.70">
    <property type="entry name" value="Aldolase class I"/>
    <property type="match status" value="1"/>
</dbReference>
<evidence type="ECO:0000259" key="12">
    <source>
        <dbReference type="PROSITE" id="PS51918"/>
    </source>
</evidence>
<reference evidence="14" key="1">
    <citation type="journal article" date="2019" name="Int. J. Syst. Evol. Microbiol.">
        <title>The Global Catalogue of Microorganisms (GCM) 10K type strain sequencing project: providing services to taxonomists for standard genome sequencing and annotation.</title>
        <authorList>
            <consortium name="The Broad Institute Genomics Platform"/>
            <consortium name="The Broad Institute Genome Sequencing Center for Infectious Disease"/>
            <person name="Wu L."/>
            <person name="Ma J."/>
        </authorList>
    </citation>
    <scope>NUCLEOTIDE SEQUENCE [LARGE SCALE GENOMIC DNA]</scope>
    <source>
        <strain evidence="14">JCM 9373</strain>
    </source>
</reference>
<evidence type="ECO:0000256" key="8">
    <source>
        <dbReference type="ARBA" id="ARBA00023002"/>
    </source>
</evidence>
<dbReference type="PROSITE" id="PS01087">
    <property type="entry name" value="RADICAL_ACTIVATING"/>
    <property type="match status" value="1"/>
</dbReference>
<dbReference type="SUPFAM" id="SSF102114">
    <property type="entry name" value="Radical SAM enzymes"/>
    <property type="match status" value="1"/>
</dbReference>
<dbReference type="SFLD" id="SFLDG01066">
    <property type="entry name" value="organic_radical-activating_enz"/>
    <property type="match status" value="1"/>
</dbReference>
<feature type="domain" description="PFL" evidence="11">
    <location>
        <begin position="1"/>
        <end position="115"/>
    </location>
</feature>
<dbReference type="SFLD" id="SFLDS00029">
    <property type="entry name" value="Radical_SAM"/>
    <property type="match status" value="1"/>
</dbReference>
<accession>A0ABP6MMX1</accession>
<dbReference type="InterPro" id="IPR001989">
    <property type="entry name" value="Radical_activat_CS"/>
</dbReference>
<dbReference type="CDD" id="cd01335">
    <property type="entry name" value="Radical_SAM"/>
    <property type="match status" value="1"/>
</dbReference>
<comment type="similarity">
    <text evidence="3">Belongs to the organic radical-activating enzymes family.</text>
</comment>
<evidence type="ECO:0000256" key="7">
    <source>
        <dbReference type="ARBA" id="ARBA00022723"/>
    </source>
</evidence>
<dbReference type="Pfam" id="PF02901">
    <property type="entry name" value="PFL-like"/>
    <property type="match status" value="1"/>
</dbReference>
<dbReference type="Proteomes" id="UP001500320">
    <property type="component" value="Unassembled WGS sequence"/>
</dbReference>
<dbReference type="PROSITE" id="PS51918">
    <property type="entry name" value="RADICAL_SAM"/>
    <property type="match status" value="1"/>
</dbReference>
<sequence length="369" mass="40039">MPVGRQMQFFGARVNLAKTLLYAINGGRDEITGEQVGPAHPPVTGDRLSYDEVAAALDRMMDWVAETYVDALNVIHYMHGKYAYERIEMALHDYPVKRTLACGIAGLSVAADSLSEVPTAVPAAAGPAAGTAGPVTGSVHSWDISTGVDGPGTRFVVFASGCPLRCLYCHNPGTWRMHDGTRTTVDALVARAERYRRFIRIAGGGEPLMQPAFTGELLRRCRETGLHTALDTSGHLGHRASDALLADTDLVLLDVKSWDPAAYRKVTTRDPDPTVRFARRLAELGRPAWVRFVLVPGLTDAEENVDGLAAFAATLPNVEHVDVLPYHRMAEAKYAGLGLPYPLPGTEPPSAELLERVHAQFRAHGVRSR</sequence>
<dbReference type="InterPro" id="IPR012838">
    <property type="entry name" value="PFL1_activating"/>
</dbReference>
<keyword evidence="14" id="KW-1185">Reference proteome</keyword>
<evidence type="ECO:0000256" key="6">
    <source>
        <dbReference type="ARBA" id="ARBA00022691"/>
    </source>
</evidence>
<comment type="cofactor">
    <cofactor evidence="1">
        <name>[4Fe-4S] cluster</name>
        <dbReference type="ChEBI" id="CHEBI:49883"/>
    </cofactor>
</comment>
<comment type="function">
    <text evidence="2">Activation of pyruvate formate-lyase under anaerobic conditions by generation of an organic free radical, using S-adenosylmethionine and reduced flavodoxin as cosubstrates to produce 5'-deoxy-adenosine.</text>
</comment>
<dbReference type="InterPro" id="IPR058240">
    <property type="entry name" value="rSAM_sf"/>
</dbReference>
<evidence type="ECO:0000256" key="4">
    <source>
        <dbReference type="ARBA" id="ARBA00021356"/>
    </source>
</evidence>
<dbReference type="InterPro" id="IPR004184">
    <property type="entry name" value="PFL_dom"/>
</dbReference>
<gene>
    <name evidence="13" type="ORF">GCM10010466_02110</name>
</gene>
<dbReference type="EMBL" id="BAAAUT010000001">
    <property type="protein sequence ID" value="GAA3114598.1"/>
    <property type="molecule type" value="Genomic_DNA"/>
</dbReference>
<evidence type="ECO:0000256" key="3">
    <source>
        <dbReference type="ARBA" id="ARBA00009777"/>
    </source>
</evidence>
<dbReference type="InterPro" id="IPR013785">
    <property type="entry name" value="Aldolase_TIM"/>
</dbReference>
<evidence type="ECO:0000313" key="13">
    <source>
        <dbReference type="EMBL" id="GAA3114598.1"/>
    </source>
</evidence>
<dbReference type="PROSITE" id="PS51554">
    <property type="entry name" value="PFL"/>
    <property type="match status" value="1"/>
</dbReference>
<evidence type="ECO:0000256" key="2">
    <source>
        <dbReference type="ARBA" id="ARBA00003141"/>
    </source>
</evidence>
<dbReference type="Pfam" id="PF04055">
    <property type="entry name" value="Radical_SAM"/>
    <property type="match status" value="1"/>
</dbReference>
<comment type="caution">
    <text evidence="13">The sequence shown here is derived from an EMBL/GenBank/DDBJ whole genome shotgun (WGS) entry which is preliminary data.</text>
</comment>
<dbReference type="InterPro" id="IPR050244">
    <property type="entry name" value="Auton_GlycylRad_Cofactor"/>
</dbReference>
<evidence type="ECO:0000256" key="1">
    <source>
        <dbReference type="ARBA" id="ARBA00001966"/>
    </source>
</evidence>
<keyword evidence="10" id="KW-0411">Iron-sulfur</keyword>
<dbReference type="InterPro" id="IPR007197">
    <property type="entry name" value="rSAM"/>
</dbReference>
<proteinExistence type="inferred from homology"/>
<keyword evidence="9" id="KW-0408">Iron</keyword>
<keyword evidence="6" id="KW-0949">S-adenosyl-L-methionine</keyword>
<dbReference type="SUPFAM" id="SSF51998">
    <property type="entry name" value="PFL-like glycyl radical enzymes"/>
    <property type="match status" value="1"/>
</dbReference>
<keyword evidence="8" id="KW-0560">Oxidoreductase</keyword>
<organism evidence="13 14">
    <name type="scientific">Planomonospora alba</name>
    <dbReference type="NCBI Taxonomy" id="161354"/>
    <lineage>
        <taxon>Bacteria</taxon>
        <taxon>Bacillati</taxon>
        <taxon>Actinomycetota</taxon>
        <taxon>Actinomycetes</taxon>
        <taxon>Streptosporangiales</taxon>
        <taxon>Streptosporangiaceae</taxon>
        <taxon>Planomonospora</taxon>
    </lineage>
</organism>
<evidence type="ECO:0000256" key="5">
    <source>
        <dbReference type="ARBA" id="ARBA00022485"/>
    </source>
</evidence>
<dbReference type="Gene3D" id="3.20.70.20">
    <property type="match status" value="1"/>
</dbReference>
<keyword evidence="5" id="KW-0004">4Fe-4S</keyword>
<dbReference type="PANTHER" id="PTHR30191">
    <property type="entry name" value="FORMATE ACETYLTRANSFERASE"/>
    <property type="match status" value="1"/>
</dbReference>
<evidence type="ECO:0000256" key="10">
    <source>
        <dbReference type="ARBA" id="ARBA00023014"/>
    </source>
</evidence>
<dbReference type="PANTHER" id="PTHR30191:SF0">
    <property type="entry name" value="FORMATE ACETYLTRANSFERASE 1"/>
    <property type="match status" value="1"/>
</dbReference>
<evidence type="ECO:0000313" key="14">
    <source>
        <dbReference type="Proteomes" id="UP001500320"/>
    </source>
</evidence>
<evidence type="ECO:0000256" key="9">
    <source>
        <dbReference type="ARBA" id="ARBA00023004"/>
    </source>
</evidence>
<name>A0ABP6MMX1_9ACTN</name>